<feature type="domain" description="Tc1-like transposase DDE" evidence="1">
    <location>
        <begin position="32"/>
        <end position="163"/>
    </location>
</feature>
<dbReference type="NCBIfam" id="NF033545">
    <property type="entry name" value="transpos_IS630"/>
    <property type="match status" value="1"/>
</dbReference>
<proteinExistence type="predicted"/>
<evidence type="ECO:0000313" key="2">
    <source>
        <dbReference type="EMBL" id="XCA35131.1"/>
    </source>
</evidence>
<dbReference type="PANTHER" id="PTHR46564">
    <property type="entry name" value="TRANSPOSASE"/>
    <property type="match status" value="1"/>
</dbReference>
<dbReference type="InterPro" id="IPR047655">
    <property type="entry name" value="Transpos_IS630-like"/>
</dbReference>
<dbReference type="GO" id="GO:0003676">
    <property type="term" value="F:nucleic acid binding"/>
    <property type="evidence" value="ECO:0007669"/>
    <property type="project" value="InterPro"/>
</dbReference>
<dbReference type="InterPro" id="IPR036397">
    <property type="entry name" value="RNaseH_sf"/>
</dbReference>
<protein>
    <submittedName>
        <fullName evidence="3">IS630 family transposase</fullName>
    </submittedName>
</protein>
<name>A0AAU7YNE1_9RICK</name>
<dbReference type="PANTHER" id="PTHR46564:SF1">
    <property type="entry name" value="TRANSPOSASE"/>
    <property type="match status" value="1"/>
</dbReference>
<sequence>MHIKKTFLYQERDEEKRGEFIKKVAEINEESLVFIDESGIEDNEFYAYGWSLKGKRLFADKPGFKRKRVSIIGVLNAGKVKAPWITDGYCNSEIFEAYIENRLVPILKSGQTVILDNASFHKSDRTRKLIESVGCKILFLPPYSPDLNPIEKFWFAIKHAIRKALQTFWPDISSAIDFVFQHSGKSFLG</sequence>
<dbReference type="Pfam" id="PF13358">
    <property type="entry name" value="DDE_3"/>
    <property type="match status" value="1"/>
</dbReference>
<dbReference type="SUPFAM" id="SSF53098">
    <property type="entry name" value="Ribonuclease H-like"/>
    <property type="match status" value="1"/>
</dbReference>
<dbReference type="EMBL" id="CP158587">
    <property type="protein sequence ID" value="XCA35131.1"/>
    <property type="molecule type" value="Genomic_DNA"/>
</dbReference>
<organism evidence="3">
    <name type="scientific">Wolbachia endosymbiont of Oeneis ivallda</name>
    <dbReference type="NCBI Taxonomy" id="3171168"/>
    <lineage>
        <taxon>Bacteria</taxon>
        <taxon>Pseudomonadati</taxon>
        <taxon>Pseudomonadota</taxon>
        <taxon>Alphaproteobacteria</taxon>
        <taxon>Rickettsiales</taxon>
        <taxon>Anaplasmataceae</taxon>
        <taxon>Wolbachieae</taxon>
        <taxon>Wolbachia</taxon>
    </lineage>
</organism>
<dbReference type="InterPro" id="IPR038717">
    <property type="entry name" value="Tc1-like_DDE_dom"/>
</dbReference>
<evidence type="ECO:0000313" key="3">
    <source>
        <dbReference type="EMBL" id="XCA35149.1"/>
    </source>
</evidence>
<gene>
    <name evidence="2" type="ORF">ABS861_03545</name>
    <name evidence="3" type="ORF">ABS861_05840</name>
</gene>
<dbReference type="AlphaFoldDB" id="A0AAU7YNE1"/>
<dbReference type="Gene3D" id="3.30.420.10">
    <property type="entry name" value="Ribonuclease H-like superfamily/Ribonuclease H"/>
    <property type="match status" value="1"/>
</dbReference>
<reference evidence="3" key="1">
    <citation type="submission" date="2024-06" db="EMBL/GenBank/DDBJ databases">
        <title>Genome assembly of the Oeneis chryxus ivallda.</title>
        <authorList>
            <person name="MacDonald Z."/>
            <person name="Shaffer H.B."/>
            <person name="Gillespie T."/>
            <person name="Marimuthu M.P.A."/>
            <person name="Nguyen O."/>
            <person name="Fairbairn C.W."/>
            <person name="Seligmann W.E."/>
            <person name="Escalona M."/>
            <person name="Miller C."/>
            <person name="Toffelmier E."/>
        </authorList>
    </citation>
    <scope>NUCLEOTIDE SEQUENCE</scope>
    <source>
        <strain evidence="3">CCGP_102_HBS-TG_Oc004</strain>
    </source>
</reference>
<dbReference type="InterPro" id="IPR012337">
    <property type="entry name" value="RNaseH-like_sf"/>
</dbReference>
<accession>A0AAU7YNE1</accession>
<dbReference type="EMBL" id="CP158587">
    <property type="protein sequence ID" value="XCA35149.1"/>
    <property type="molecule type" value="Genomic_DNA"/>
</dbReference>
<evidence type="ECO:0000259" key="1">
    <source>
        <dbReference type="Pfam" id="PF13358"/>
    </source>
</evidence>